<dbReference type="InterPro" id="IPR002347">
    <property type="entry name" value="SDR_fam"/>
</dbReference>
<evidence type="ECO:0000256" key="1">
    <source>
        <dbReference type="RuleBase" id="RU000363"/>
    </source>
</evidence>
<dbReference type="RefSeq" id="WP_192786167.1">
    <property type="nucleotide sequence ID" value="NZ_JADBEK010000001.1"/>
</dbReference>
<dbReference type="SUPFAM" id="SSF51735">
    <property type="entry name" value="NAD(P)-binding Rossmann-fold domains"/>
    <property type="match status" value="1"/>
</dbReference>
<dbReference type="Gene3D" id="3.40.50.720">
    <property type="entry name" value="NAD(P)-binding Rossmann-like Domain"/>
    <property type="match status" value="1"/>
</dbReference>
<dbReference type="InterPro" id="IPR036291">
    <property type="entry name" value="NAD(P)-bd_dom_sf"/>
</dbReference>
<organism evidence="2 3">
    <name type="scientific">Nonomuraea angiospora</name>
    <dbReference type="NCBI Taxonomy" id="46172"/>
    <lineage>
        <taxon>Bacteria</taxon>
        <taxon>Bacillati</taxon>
        <taxon>Actinomycetota</taxon>
        <taxon>Actinomycetes</taxon>
        <taxon>Streptosporangiales</taxon>
        <taxon>Streptosporangiaceae</taxon>
        <taxon>Nonomuraea</taxon>
    </lineage>
</organism>
<dbReference type="Pfam" id="PF00106">
    <property type="entry name" value="adh_short"/>
    <property type="match status" value="1"/>
</dbReference>
<evidence type="ECO:0000313" key="2">
    <source>
        <dbReference type="EMBL" id="MBE1585420.1"/>
    </source>
</evidence>
<dbReference type="PANTHER" id="PTHR43313">
    <property type="entry name" value="SHORT-CHAIN DEHYDROGENASE/REDUCTASE FAMILY 9C"/>
    <property type="match status" value="1"/>
</dbReference>
<keyword evidence="3" id="KW-1185">Reference proteome</keyword>
<accession>A0ABR9LYJ6</accession>
<dbReference type="PANTHER" id="PTHR43313:SF1">
    <property type="entry name" value="3BETA-HYDROXYSTEROID DEHYDROGENASE DHS-16"/>
    <property type="match status" value="1"/>
</dbReference>
<name>A0ABR9LYJ6_9ACTN</name>
<evidence type="ECO:0000313" key="3">
    <source>
        <dbReference type="Proteomes" id="UP000633509"/>
    </source>
</evidence>
<dbReference type="PRINTS" id="PR00080">
    <property type="entry name" value="SDRFAMILY"/>
</dbReference>
<dbReference type="PRINTS" id="PR00081">
    <property type="entry name" value="GDHRDH"/>
</dbReference>
<comment type="similarity">
    <text evidence="1">Belongs to the short-chain dehydrogenases/reductases (SDR) family.</text>
</comment>
<reference evidence="2 3" key="1">
    <citation type="submission" date="2020-10" db="EMBL/GenBank/DDBJ databases">
        <title>Sequencing the genomes of 1000 actinobacteria strains.</title>
        <authorList>
            <person name="Klenk H.-P."/>
        </authorList>
    </citation>
    <scope>NUCLEOTIDE SEQUENCE [LARGE SCALE GENOMIC DNA]</scope>
    <source>
        <strain evidence="2 3">DSM 43173</strain>
    </source>
</reference>
<sequence>MSRTVMITGTSSGIGRASALALAARGFTVFAGIREAADGEALRRASRGEIVPVYVDVTDGESIAAAAVRVERATGAAGLAGLVNNAGIGAPWPMELVPLDEFRRHLEVNLTGQLAVTQAFLPLVKRARGRIINVGSEGGRITLPFLGPITSAKHGLVSVTDALRMELRPWGVYVSIVEPGATQSTAPAKLVENGRRAVAELFSPQGRADYGAMVEHVIGRIAASNQRTGSPPEVIAGAVVKAMTARRPRTRYPVGGHAKLLTRLRRVLPDRAMDALFARMLGLSIERRVHPRSEYVR</sequence>
<dbReference type="EMBL" id="JADBEK010000001">
    <property type="protein sequence ID" value="MBE1585420.1"/>
    <property type="molecule type" value="Genomic_DNA"/>
</dbReference>
<proteinExistence type="inferred from homology"/>
<dbReference type="Proteomes" id="UP000633509">
    <property type="component" value="Unassembled WGS sequence"/>
</dbReference>
<protein>
    <submittedName>
        <fullName evidence="2">NAD(P)-dependent dehydrogenase (Short-subunit alcohol dehydrogenase family)</fullName>
    </submittedName>
</protein>
<comment type="caution">
    <text evidence="2">The sequence shown here is derived from an EMBL/GenBank/DDBJ whole genome shotgun (WGS) entry which is preliminary data.</text>
</comment>
<gene>
    <name evidence="2" type="ORF">H4W80_003678</name>
</gene>